<evidence type="ECO:0000256" key="9">
    <source>
        <dbReference type="SAM" id="MobiDB-lite"/>
    </source>
</evidence>
<evidence type="ECO:0000256" key="2">
    <source>
        <dbReference type="ARBA" id="ARBA00022487"/>
    </source>
</evidence>
<accession>A0ABY6TZT0</accession>
<feature type="chain" id="PRO_5045006415" description="Carboxylic ester hydrolase" evidence="8">
    <location>
        <begin position="24"/>
        <end position="592"/>
    </location>
</feature>
<feature type="region of interest" description="Disordered" evidence="9">
    <location>
        <begin position="304"/>
        <end position="334"/>
    </location>
</feature>
<comment type="similarity">
    <text evidence="1 8">Belongs to the tannase family.</text>
</comment>
<evidence type="ECO:0000256" key="3">
    <source>
        <dbReference type="ARBA" id="ARBA00022723"/>
    </source>
</evidence>
<dbReference type="SUPFAM" id="SSF53474">
    <property type="entry name" value="alpha/beta-Hydrolases"/>
    <property type="match status" value="1"/>
</dbReference>
<keyword evidence="4 8" id="KW-0732">Signal</keyword>
<evidence type="ECO:0000256" key="7">
    <source>
        <dbReference type="ARBA" id="ARBA00023157"/>
    </source>
</evidence>
<evidence type="ECO:0000256" key="5">
    <source>
        <dbReference type="ARBA" id="ARBA00022801"/>
    </source>
</evidence>
<sequence length="592" mass="63736">MRYSIPGAVALLFVAAVSTIVNALTLAELCTVSSVQNALPGNGEILGVELLLSSVTASAVYNGTAGGPGGGGSAYNYCNVGVSYTHSGKNDTVVLKLVFPEPSSYKNRFYVGGGGGFSLGNSGTGGLAYGAAGAATDAGYDGFSNEYDSVVLFGNGSINWDATHMFGYQALGEMAQIGRAISTKLYEQGDAKVYTYFEGCSDGGRQGMSQAQRWGEVYDGIIAGAPAFRFAQQQILHLWPAAIEHTQDYYPPPCELSQIVTETIKACDSLDGREDGVVSRTDLCQLKFDLESLIGKPYYCAEKNSTGGGGGGPPSVEKRQAPGGGSSYQPEQNGNISAEGVAVAQAIYDGPKNTRGDRAYLSWQIASDLGDATTTYNKDTAAWELNIPSMGGKYVTRYVQLIDIDNLSNLDNVTYDTLVGWTNIGMVRWYDSLQTTLPDLTPFQASGGKLLHFHGESDSSIPSASSARYWQSVRDIMYPSLSDEEAITQLQDWYQFYQVPGAGHCGSNNLQPGPYPQNNMDIIIDWVENGKVPTRLNATVTSGDNEGEVQLLCQWPTRPLWRNNSDVFDCVTDEESLETWNYEFAALKLPVF</sequence>
<keyword evidence="7" id="KW-1015">Disulfide bond</keyword>
<evidence type="ECO:0000256" key="6">
    <source>
        <dbReference type="ARBA" id="ARBA00022837"/>
    </source>
</evidence>
<name>A0ABY6TZT0_BIOOC</name>
<dbReference type="InterPro" id="IPR029058">
    <property type="entry name" value="AB_hydrolase_fold"/>
</dbReference>
<evidence type="ECO:0000313" key="11">
    <source>
        <dbReference type="Proteomes" id="UP000766486"/>
    </source>
</evidence>
<protein>
    <recommendedName>
        <fullName evidence="8">Carboxylic ester hydrolase</fullName>
        <ecNumber evidence="8">3.1.1.-</ecNumber>
    </recommendedName>
</protein>
<comment type="caution">
    <text evidence="10">The sequence shown here is derived from an EMBL/GenBank/DDBJ whole genome shotgun (WGS) entry which is preliminary data.</text>
</comment>
<keyword evidence="6" id="KW-0106">Calcium</keyword>
<dbReference type="Pfam" id="PF07519">
    <property type="entry name" value="Tannase"/>
    <property type="match status" value="1"/>
</dbReference>
<reference evidence="10 11" key="1">
    <citation type="submission" date="2019-06" db="EMBL/GenBank/DDBJ databases">
        <authorList>
            <person name="Broberg M."/>
        </authorList>
    </citation>
    <scope>NUCLEOTIDE SEQUENCE [LARGE SCALE GENOMIC DNA]</scope>
</reference>
<evidence type="ECO:0000256" key="1">
    <source>
        <dbReference type="ARBA" id="ARBA00006249"/>
    </source>
</evidence>
<feature type="signal peptide" evidence="8">
    <location>
        <begin position="1"/>
        <end position="23"/>
    </location>
</feature>
<dbReference type="InterPro" id="IPR011118">
    <property type="entry name" value="Tannase/feruloyl_esterase"/>
</dbReference>
<evidence type="ECO:0000256" key="4">
    <source>
        <dbReference type="ARBA" id="ARBA00022729"/>
    </source>
</evidence>
<dbReference type="PANTHER" id="PTHR33938">
    <property type="entry name" value="FERULOYL ESTERASE B-RELATED"/>
    <property type="match status" value="1"/>
</dbReference>
<dbReference type="EMBL" id="CABFNS010000708">
    <property type="protein sequence ID" value="VUC23534.1"/>
    <property type="molecule type" value="Genomic_DNA"/>
</dbReference>
<keyword evidence="11" id="KW-1185">Reference proteome</keyword>
<keyword evidence="3" id="KW-0479">Metal-binding</keyword>
<keyword evidence="2" id="KW-0719">Serine esterase</keyword>
<organism evidence="10 11">
    <name type="scientific">Bionectria ochroleuca</name>
    <name type="common">Gliocladium roseum</name>
    <dbReference type="NCBI Taxonomy" id="29856"/>
    <lineage>
        <taxon>Eukaryota</taxon>
        <taxon>Fungi</taxon>
        <taxon>Dikarya</taxon>
        <taxon>Ascomycota</taxon>
        <taxon>Pezizomycotina</taxon>
        <taxon>Sordariomycetes</taxon>
        <taxon>Hypocreomycetidae</taxon>
        <taxon>Hypocreales</taxon>
        <taxon>Bionectriaceae</taxon>
        <taxon>Clonostachys</taxon>
    </lineage>
</organism>
<dbReference type="EC" id="3.1.1.-" evidence="8"/>
<dbReference type="Proteomes" id="UP000766486">
    <property type="component" value="Unassembled WGS sequence"/>
</dbReference>
<proteinExistence type="inferred from homology"/>
<evidence type="ECO:0000313" key="10">
    <source>
        <dbReference type="EMBL" id="VUC23534.1"/>
    </source>
</evidence>
<evidence type="ECO:0000256" key="8">
    <source>
        <dbReference type="RuleBase" id="RU361238"/>
    </source>
</evidence>
<dbReference type="PANTHER" id="PTHR33938:SF7">
    <property type="entry name" value="CARBOXYLIC ESTER HYDROLASE"/>
    <property type="match status" value="1"/>
</dbReference>
<gene>
    <name evidence="10" type="ORF">CLO192961_LOCUS118801</name>
</gene>
<keyword evidence="5 8" id="KW-0378">Hydrolase</keyword>